<keyword evidence="9" id="KW-1185">Reference proteome</keyword>
<protein>
    <recommendedName>
        <fullName evidence="5">tRNA-queuosine alpha-mannosyltransferase</fullName>
        <ecNumber evidence="4">2.4.1.110</ecNumber>
    </recommendedName>
</protein>
<comment type="catalytic activity">
    <reaction evidence="6">
        <text>queuosine(34) in tRNA(Asp) + GDP-alpha-D-mannose = O-4''-alpha-D-mannosylqueuosine(34) in tRNA(Asp) + GDP + H(+)</text>
        <dbReference type="Rhea" id="RHEA:12885"/>
        <dbReference type="Rhea" id="RHEA-COMP:18572"/>
        <dbReference type="Rhea" id="RHEA-COMP:18581"/>
        <dbReference type="ChEBI" id="CHEBI:15378"/>
        <dbReference type="ChEBI" id="CHEBI:57527"/>
        <dbReference type="ChEBI" id="CHEBI:58189"/>
        <dbReference type="ChEBI" id="CHEBI:194431"/>
        <dbReference type="ChEBI" id="CHEBI:194442"/>
        <dbReference type="EC" id="2.4.1.110"/>
    </reaction>
    <physiologicalReaction direction="left-to-right" evidence="6">
        <dbReference type="Rhea" id="RHEA:12886"/>
    </physiologicalReaction>
</comment>
<dbReference type="PANTHER" id="PTHR13615">
    <property type="entry name" value="GLYCOSYLTRANSFERASE-LIKE 1"/>
    <property type="match status" value="1"/>
</dbReference>
<reference evidence="8 9" key="1">
    <citation type="submission" date="2019-01" db="EMBL/GenBank/DDBJ databases">
        <authorList>
            <person name="Chen W.-M."/>
        </authorList>
    </citation>
    <scope>NUCLEOTIDE SEQUENCE [LARGE SCALE GENOMIC DNA]</scope>
    <source>
        <strain evidence="8 9">HPM-16</strain>
    </source>
</reference>
<evidence type="ECO:0000256" key="2">
    <source>
        <dbReference type="ARBA" id="ARBA00022676"/>
    </source>
</evidence>
<dbReference type="EMBL" id="SACQ01000002">
    <property type="protein sequence ID" value="RVU31349.1"/>
    <property type="molecule type" value="Genomic_DNA"/>
</dbReference>
<sequence>MRVLLLSAYDAQSHAQWRRALQAMLPHWQWTEVCLPARYFAWRVRGNSLSLAFGEHADTLREPYDLVVATSMTDLSALRGFVPELARIPTAVYFHENQFAYPTSSHTHNSVEPQVLNLYTALAADYVLFNSHFNRRSFLQGVSALLKKLPDLVPKGLPERLEKNSEVLPVPLPDLTDASASDACWSEQENPLRIVWAARWEFDKDPELLNAILMALDKRNIDFRFALLGQRFRHTPRVFDDIAQRFSDRIDQQGFVESRAAYLSWLASADYILSTAQHEFQGLAVLEAAALGCCPLLPQRQVYPEYFTHEHLYSTTGDVAQQAESAVDKLVALQAMATKPEISVAPFASQHLCHAYESVLTRVANR</sequence>
<evidence type="ECO:0000313" key="8">
    <source>
        <dbReference type="EMBL" id="RVU31349.1"/>
    </source>
</evidence>
<dbReference type="Proteomes" id="UP000282818">
    <property type="component" value="Unassembled WGS sequence"/>
</dbReference>
<dbReference type="RefSeq" id="WP_127693207.1">
    <property type="nucleotide sequence ID" value="NZ_SACQ01000002.1"/>
</dbReference>
<evidence type="ECO:0000256" key="5">
    <source>
        <dbReference type="ARBA" id="ARBA00044539"/>
    </source>
</evidence>
<dbReference type="AlphaFoldDB" id="A0A437QA86"/>
<proteinExistence type="inferred from homology"/>
<dbReference type="EC" id="2.4.1.110" evidence="4"/>
<keyword evidence="3" id="KW-0808">Transferase</keyword>
<keyword evidence="2" id="KW-0328">Glycosyltransferase</keyword>
<evidence type="ECO:0000259" key="7">
    <source>
        <dbReference type="Pfam" id="PF12038"/>
    </source>
</evidence>
<organism evidence="8 9">
    <name type="scientific">Neptunomonas marina</name>
    <dbReference type="NCBI Taxonomy" id="1815562"/>
    <lineage>
        <taxon>Bacteria</taxon>
        <taxon>Pseudomonadati</taxon>
        <taxon>Pseudomonadota</taxon>
        <taxon>Gammaproteobacteria</taxon>
        <taxon>Oceanospirillales</taxon>
        <taxon>Oceanospirillaceae</taxon>
        <taxon>Neptunomonas</taxon>
    </lineage>
</organism>
<evidence type="ECO:0000313" key="9">
    <source>
        <dbReference type="Proteomes" id="UP000282818"/>
    </source>
</evidence>
<comment type="similarity">
    <text evidence="1">Belongs to the glycosyltransferase group 1 family. Glycosyltransferase 4 subfamily.</text>
</comment>
<evidence type="ECO:0000256" key="6">
    <source>
        <dbReference type="ARBA" id="ARBA00048439"/>
    </source>
</evidence>
<dbReference type="GO" id="GO:0016438">
    <property type="term" value="F:tRNA-queuosine(34) beta-mannosyltransferase activity"/>
    <property type="evidence" value="ECO:0007669"/>
    <property type="project" value="UniProtKB-EC"/>
</dbReference>
<evidence type="ECO:0000256" key="4">
    <source>
        <dbReference type="ARBA" id="ARBA00044517"/>
    </source>
</evidence>
<evidence type="ECO:0000256" key="3">
    <source>
        <dbReference type="ARBA" id="ARBA00022679"/>
    </source>
</evidence>
<dbReference type="Gene3D" id="3.40.50.2000">
    <property type="entry name" value="Glycogen Phosphorylase B"/>
    <property type="match status" value="1"/>
</dbReference>
<dbReference type="PANTHER" id="PTHR13615:SF3">
    <property type="entry name" value="GLYCOSYLTRANSFERASE-LIKE DOMAIN-CONTAINING PROTEIN 1"/>
    <property type="match status" value="1"/>
</dbReference>
<feature type="domain" description="tRNA-queuosine alpha-mannosyltransferase N-terminal" evidence="7">
    <location>
        <begin position="2"/>
        <end position="172"/>
    </location>
</feature>
<dbReference type="InterPro" id="IPR051862">
    <property type="entry name" value="GT-like_domain_containing_1"/>
</dbReference>
<dbReference type="InterPro" id="IPR022701">
    <property type="entry name" value="QTMAN_N"/>
</dbReference>
<evidence type="ECO:0000256" key="1">
    <source>
        <dbReference type="ARBA" id="ARBA00009481"/>
    </source>
</evidence>
<comment type="caution">
    <text evidence="8">The sequence shown here is derived from an EMBL/GenBank/DDBJ whole genome shotgun (WGS) entry which is preliminary data.</text>
</comment>
<name>A0A437QA86_9GAMM</name>
<dbReference type="Pfam" id="PF12038">
    <property type="entry name" value="QTMAN_N"/>
    <property type="match status" value="1"/>
</dbReference>
<gene>
    <name evidence="8" type="ORF">EOE65_05010</name>
</gene>
<accession>A0A437QA86</accession>
<dbReference type="SUPFAM" id="SSF53756">
    <property type="entry name" value="UDP-Glycosyltransferase/glycogen phosphorylase"/>
    <property type="match status" value="1"/>
</dbReference>